<dbReference type="PROSITE" id="PS00018">
    <property type="entry name" value="EF_HAND_1"/>
    <property type="match status" value="1"/>
</dbReference>
<dbReference type="InterPro" id="IPR011992">
    <property type="entry name" value="EF-hand-dom_pair"/>
</dbReference>
<feature type="chain" id="PRO_5032959989" description="EF-hand domain-containing protein" evidence="1">
    <location>
        <begin position="25"/>
        <end position="95"/>
    </location>
</feature>
<evidence type="ECO:0000313" key="4">
    <source>
        <dbReference type="Proteomes" id="UP000487350"/>
    </source>
</evidence>
<dbReference type="AlphaFoldDB" id="A0A844AUZ0"/>
<keyword evidence="1" id="KW-0732">Signal</keyword>
<dbReference type="Gene3D" id="1.10.238.10">
    <property type="entry name" value="EF-hand"/>
    <property type="match status" value="1"/>
</dbReference>
<dbReference type="OrthoDB" id="9156182at2"/>
<dbReference type="InterPro" id="IPR002048">
    <property type="entry name" value="EF_hand_dom"/>
</dbReference>
<evidence type="ECO:0000313" key="3">
    <source>
        <dbReference type="EMBL" id="MRD48205.1"/>
    </source>
</evidence>
<evidence type="ECO:0000256" key="1">
    <source>
        <dbReference type="SAM" id="SignalP"/>
    </source>
</evidence>
<dbReference type="InterPro" id="IPR018247">
    <property type="entry name" value="EF_Hand_1_Ca_BS"/>
</dbReference>
<proteinExistence type="predicted"/>
<sequence>MNLKTLASSLAIAAAFSVSAPAFAASHTNAEYFPFAEIMAMKMIDKNKDGMVSKKEFMDMMTMAWEMNAKKMKATGDMMTDAQFKEFLMYLKAGG</sequence>
<gene>
    <name evidence="3" type="ORF">GHT07_13025</name>
</gene>
<dbReference type="Proteomes" id="UP000487350">
    <property type="component" value="Unassembled WGS sequence"/>
</dbReference>
<dbReference type="RefSeq" id="WP_153585518.1">
    <property type="nucleotide sequence ID" value="NZ_WJBU01000011.1"/>
</dbReference>
<comment type="caution">
    <text evidence="3">The sequence shown here is derived from an EMBL/GenBank/DDBJ whole genome shotgun (WGS) entry which is preliminary data.</text>
</comment>
<feature type="signal peptide" evidence="1">
    <location>
        <begin position="1"/>
        <end position="24"/>
    </location>
</feature>
<keyword evidence="4" id="KW-1185">Reference proteome</keyword>
<protein>
    <recommendedName>
        <fullName evidence="2">EF-hand domain-containing protein</fullName>
    </recommendedName>
</protein>
<dbReference type="SUPFAM" id="SSF47473">
    <property type="entry name" value="EF-hand"/>
    <property type="match status" value="1"/>
</dbReference>
<dbReference type="EMBL" id="WJBU01000011">
    <property type="protein sequence ID" value="MRD48205.1"/>
    <property type="molecule type" value="Genomic_DNA"/>
</dbReference>
<organism evidence="3 4">
    <name type="scientific">Caenimonas koreensis DSM 17982</name>
    <dbReference type="NCBI Taxonomy" id="1121255"/>
    <lineage>
        <taxon>Bacteria</taxon>
        <taxon>Pseudomonadati</taxon>
        <taxon>Pseudomonadota</taxon>
        <taxon>Betaproteobacteria</taxon>
        <taxon>Burkholderiales</taxon>
        <taxon>Comamonadaceae</taxon>
        <taxon>Caenimonas</taxon>
    </lineage>
</organism>
<dbReference type="Pfam" id="PF00036">
    <property type="entry name" value="EF-hand_1"/>
    <property type="match status" value="1"/>
</dbReference>
<dbReference type="PROSITE" id="PS50222">
    <property type="entry name" value="EF_HAND_2"/>
    <property type="match status" value="1"/>
</dbReference>
<name>A0A844AUZ0_9BURK</name>
<feature type="domain" description="EF-hand" evidence="2">
    <location>
        <begin position="40"/>
        <end position="67"/>
    </location>
</feature>
<evidence type="ECO:0000259" key="2">
    <source>
        <dbReference type="PROSITE" id="PS50222"/>
    </source>
</evidence>
<dbReference type="GO" id="GO:0005509">
    <property type="term" value="F:calcium ion binding"/>
    <property type="evidence" value="ECO:0007669"/>
    <property type="project" value="InterPro"/>
</dbReference>
<accession>A0A844AUZ0</accession>
<reference evidence="3 4" key="1">
    <citation type="submission" date="2019-11" db="EMBL/GenBank/DDBJ databases">
        <title>Caenimonas koreensis gen. nov., sp. nov., isolated from activated sludge.</title>
        <authorList>
            <person name="Seung H.R."/>
        </authorList>
    </citation>
    <scope>NUCLEOTIDE SEQUENCE [LARGE SCALE GENOMIC DNA]</scope>
    <source>
        <strain evidence="3 4">EMB320</strain>
    </source>
</reference>